<dbReference type="PATRIC" id="fig|698738.3.peg.676"/>
<protein>
    <submittedName>
        <fullName evidence="1">Type I restriction enzyme EcoEI modification protein, probable</fullName>
    </submittedName>
</protein>
<organism evidence="1 2">
    <name type="scientific">Oleispira antarctica RB-8</name>
    <dbReference type="NCBI Taxonomy" id="698738"/>
    <lineage>
        <taxon>Bacteria</taxon>
        <taxon>Pseudomonadati</taxon>
        <taxon>Pseudomonadota</taxon>
        <taxon>Gammaproteobacteria</taxon>
        <taxon>Oceanospirillales</taxon>
        <taxon>Oceanospirillaceae</taxon>
        <taxon>Oleispira</taxon>
    </lineage>
</organism>
<dbReference type="EMBL" id="FO203512">
    <property type="protein sequence ID" value="CCK74834.1"/>
    <property type="molecule type" value="Genomic_DNA"/>
</dbReference>
<dbReference type="AlphaFoldDB" id="R4YRU4"/>
<keyword evidence="2" id="KW-1185">Reference proteome</keyword>
<name>R4YRU4_OLEAN</name>
<accession>R4YRU4</accession>
<gene>
    <name evidence="1" type="ORF">OLEAN_C06580</name>
</gene>
<sequence>MGEVISHNPEELLADYAKQQADIQALRDQLKDILSDALNN</sequence>
<dbReference type="STRING" id="698738.OLEAN_C06580"/>
<evidence type="ECO:0000313" key="1">
    <source>
        <dbReference type="EMBL" id="CCK74834.1"/>
    </source>
</evidence>
<evidence type="ECO:0000313" key="2">
    <source>
        <dbReference type="Proteomes" id="UP000032749"/>
    </source>
</evidence>
<dbReference type="Proteomes" id="UP000032749">
    <property type="component" value="Chromosome"/>
</dbReference>
<reference evidence="1 2" key="1">
    <citation type="journal article" date="2013" name="Nat. Commun.">
        <title>Genome sequence and functional genomic analysis of the oil-degrading bacterium Oleispira antarctica.</title>
        <authorList>
            <person name="Kube M."/>
            <person name="Chernikova T.N."/>
            <person name="Al-Ramahi Y."/>
            <person name="Beloqui A."/>
            <person name="Lopez-Cortez N."/>
            <person name="Guazzaroni M.E."/>
            <person name="Heipieper H.J."/>
            <person name="Klages S."/>
            <person name="Kotsyurbenko O.R."/>
            <person name="Langer I."/>
            <person name="Nechitaylo T.Y."/>
            <person name="Lunsdorf H."/>
            <person name="Fernandez M."/>
            <person name="Juarez S."/>
            <person name="Ciordia S."/>
            <person name="Singer A."/>
            <person name="Kagan O."/>
            <person name="Egorova O."/>
            <person name="Petit P.A."/>
            <person name="Stogios P."/>
            <person name="Kim Y."/>
            <person name="Tchigvintsev A."/>
            <person name="Flick R."/>
            <person name="Denaro R."/>
            <person name="Genovese M."/>
            <person name="Albar J.P."/>
            <person name="Reva O.N."/>
            <person name="Martinez-Gomariz M."/>
            <person name="Tran H."/>
            <person name="Ferrer M."/>
            <person name="Savchenko A."/>
            <person name="Yakunin A.F."/>
            <person name="Yakimov M.M."/>
            <person name="Golyshina O.V."/>
            <person name="Reinhardt R."/>
            <person name="Golyshin P.N."/>
        </authorList>
    </citation>
    <scope>NUCLEOTIDE SEQUENCE [LARGE SCALE GENOMIC DNA]</scope>
</reference>
<dbReference type="HOGENOM" id="CLU_3293323_0_0_6"/>
<dbReference type="KEGG" id="oai:OLEAN_C06580"/>
<proteinExistence type="predicted"/>